<evidence type="ECO:0008006" key="3">
    <source>
        <dbReference type="Google" id="ProtNLM"/>
    </source>
</evidence>
<sequence length="101" mass="11824">MVSFDICYVIDKGIRIVLQHASKTLEDFDLPWRRTIRIHTENDTLEDLINVAYKKLEEDPKLTQITAVFLEDFQSFIYDDGDLKALKDNDTLVFKFEPIAN</sequence>
<dbReference type="Proteomes" id="UP001479436">
    <property type="component" value="Unassembled WGS sequence"/>
</dbReference>
<organism evidence="1 2">
    <name type="scientific">Basidiobolus ranarum</name>
    <dbReference type="NCBI Taxonomy" id="34480"/>
    <lineage>
        <taxon>Eukaryota</taxon>
        <taxon>Fungi</taxon>
        <taxon>Fungi incertae sedis</taxon>
        <taxon>Zoopagomycota</taxon>
        <taxon>Entomophthoromycotina</taxon>
        <taxon>Basidiobolomycetes</taxon>
        <taxon>Basidiobolales</taxon>
        <taxon>Basidiobolaceae</taxon>
        <taxon>Basidiobolus</taxon>
    </lineage>
</organism>
<dbReference type="EMBL" id="JASJQH010000833">
    <property type="protein sequence ID" value="KAK9762784.1"/>
    <property type="molecule type" value="Genomic_DNA"/>
</dbReference>
<protein>
    <recommendedName>
        <fullName evidence="3">Rad60/SUMO-like domain-containing protein</fullName>
    </recommendedName>
</protein>
<accession>A0ABR2WMT7</accession>
<gene>
    <name evidence="1" type="ORF">K7432_011151</name>
</gene>
<evidence type="ECO:0000313" key="1">
    <source>
        <dbReference type="EMBL" id="KAK9762784.1"/>
    </source>
</evidence>
<proteinExistence type="predicted"/>
<name>A0ABR2WMT7_9FUNG</name>
<comment type="caution">
    <text evidence="1">The sequence shown here is derived from an EMBL/GenBank/DDBJ whole genome shotgun (WGS) entry which is preliminary data.</text>
</comment>
<keyword evidence="2" id="KW-1185">Reference proteome</keyword>
<evidence type="ECO:0000313" key="2">
    <source>
        <dbReference type="Proteomes" id="UP001479436"/>
    </source>
</evidence>
<reference evidence="1 2" key="1">
    <citation type="submission" date="2023-04" db="EMBL/GenBank/DDBJ databases">
        <title>Genome of Basidiobolus ranarum AG-B5.</title>
        <authorList>
            <person name="Stajich J.E."/>
            <person name="Carter-House D."/>
            <person name="Gryganskyi A."/>
        </authorList>
    </citation>
    <scope>NUCLEOTIDE SEQUENCE [LARGE SCALE GENOMIC DNA]</scope>
    <source>
        <strain evidence="1 2">AG-B5</strain>
    </source>
</reference>